<feature type="compositionally biased region" description="Low complexity" evidence="1">
    <location>
        <begin position="14"/>
        <end position="25"/>
    </location>
</feature>
<accession>A0A6G1F0Y9</accession>
<dbReference type="EMBL" id="SPHZ02000002">
    <property type="protein sequence ID" value="KAF0930557.1"/>
    <property type="molecule type" value="Genomic_DNA"/>
</dbReference>
<feature type="region of interest" description="Disordered" evidence="1">
    <location>
        <begin position="14"/>
        <end position="53"/>
    </location>
</feature>
<proteinExistence type="predicted"/>
<dbReference type="Proteomes" id="UP000479710">
    <property type="component" value="Unassembled WGS sequence"/>
</dbReference>
<comment type="caution">
    <text evidence="2">The sequence shown here is derived from an EMBL/GenBank/DDBJ whole genome shotgun (WGS) entry which is preliminary data.</text>
</comment>
<reference evidence="2 3" key="1">
    <citation type="submission" date="2019-11" db="EMBL/GenBank/DDBJ databases">
        <title>Whole genome sequence of Oryza granulata.</title>
        <authorList>
            <person name="Li W."/>
        </authorList>
    </citation>
    <scope>NUCLEOTIDE SEQUENCE [LARGE SCALE GENOMIC DNA]</scope>
    <source>
        <strain evidence="3">cv. Menghai</strain>
        <tissue evidence="2">Leaf</tissue>
    </source>
</reference>
<keyword evidence="3" id="KW-1185">Reference proteome</keyword>
<evidence type="ECO:0000313" key="3">
    <source>
        <dbReference type="Proteomes" id="UP000479710"/>
    </source>
</evidence>
<protein>
    <submittedName>
        <fullName evidence="2">Uncharacterized protein</fullName>
    </submittedName>
</protein>
<gene>
    <name evidence="2" type="ORF">E2562_033475</name>
</gene>
<evidence type="ECO:0000313" key="2">
    <source>
        <dbReference type="EMBL" id="KAF0930557.1"/>
    </source>
</evidence>
<organism evidence="2 3">
    <name type="scientific">Oryza meyeriana var. granulata</name>
    <dbReference type="NCBI Taxonomy" id="110450"/>
    <lineage>
        <taxon>Eukaryota</taxon>
        <taxon>Viridiplantae</taxon>
        <taxon>Streptophyta</taxon>
        <taxon>Embryophyta</taxon>
        <taxon>Tracheophyta</taxon>
        <taxon>Spermatophyta</taxon>
        <taxon>Magnoliopsida</taxon>
        <taxon>Liliopsida</taxon>
        <taxon>Poales</taxon>
        <taxon>Poaceae</taxon>
        <taxon>BOP clade</taxon>
        <taxon>Oryzoideae</taxon>
        <taxon>Oryzeae</taxon>
        <taxon>Oryzinae</taxon>
        <taxon>Oryza</taxon>
        <taxon>Oryza meyeriana</taxon>
    </lineage>
</organism>
<dbReference type="AlphaFoldDB" id="A0A6G1F0Y9"/>
<name>A0A6G1F0Y9_9ORYZ</name>
<sequence>MPLSIQESLVDIAPSSSLPSASAHPVGTESSPLAAGPSPSNTADECTVDKRPAADSAPLSACQKLCQGASSPPRASSPFGGSLATTFYSTPSPPTTIAVTVGGVLSVSLATPCLATVTTESTMVTTVVVAPRDGREVEGRF</sequence>
<evidence type="ECO:0000256" key="1">
    <source>
        <dbReference type="SAM" id="MobiDB-lite"/>
    </source>
</evidence>